<dbReference type="EMBL" id="BLXT01008455">
    <property type="protein sequence ID" value="GFO48940.1"/>
    <property type="molecule type" value="Genomic_DNA"/>
</dbReference>
<name>A0AAV4DXN3_9GAST</name>
<keyword evidence="3" id="KW-1185">Reference proteome</keyword>
<dbReference type="AlphaFoldDB" id="A0AAV4DXN3"/>
<evidence type="ECO:0000313" key="3">
    <source>
        <dbReference type="Proteomes" id="UP000735302"/>
    </source>
</evidence>
<comment type="caution">
    <text evidence="2">The sequence shown here is derived from an EMBL/GenBank/DDBJ whole genome shotgun (WGS) entry which is preliminary data.</text>
</comment>
<sequence>MCRWSDIYHMASRRNFRSGVSAGTMSLPITGPQNLGGTVASESALRSPGTILSGFEPLHRRPGLTEGPKA</sequence>
<reference evidence="2 3" key="1">
    <citation type="journal article" date="2021" name="Elife">
        <title>Chloroplast acquisition without the gene transfer in kleptoplastic sea slugs, Plakobranchus ocellatus.</title>
        <authorList>
            <person name="Maeda T."/>
            <person name="Takahashi S."/>
            <person name="Yoshida T."/>
            <person name="Shimamura S."/>
            <person name="Takaki Y."/>
            <person name="Nagai Y."/>
            <person name="Toyoda A."/>
            <person name="Suzuki Y."/>
            <person name="Arimoto A."/>
            <person name="Ishii H."/>
            <person name="Satoh N."/>
            <person name="Nishiyama T."/>
            <person name="Hasebe M."/>
            <person name="Maruyama T."/>
            <person name="Minagawa J."/>
            <person name="Obokata J."/>
            <person name="Shigenobu S."/>
        </authorList>
    </citation>
    <scope>NUCLEOTIDE SEQUENCE [LARGE SCALE GENOMIC DNA]</scope>
</reference>
<organism evidence="2 3">
    <name type="scientific">Plakobranchus ocellatus</name>
    <dbReference type="NCBI Taxonomy" id="259542"/>
    <lineage>
        <taxon>Eukaryota</taxon>
        <taxon>Metazoa</taxon>
        <taxon>Spiralia</taxon>
        <taxon>Lophotrochozoa</taxon>
        <taxon>Mollusca</taxon>
        <taxon>Gastropoda</taxon>
        <taxon>Heterobranchia</taxon>
        <taxon>Euthyneura</taxon>
        <taxon>Panpulmonata</taxon>
        <taxon>Sacoglossa</taxon>
        <taxon>Placobranchoidea</taxon>
        <taxon>Plakobranchidae</taxon>
        <taxon>Plakobranchus</taxon>
    </lineage>
</organism>
<gene>
    <name evidence="2" type="ORF">PoB_007544500</name>
</gene>
<evidence type="ECO:0000313" key="2">
    <source>
        <dbReference type="EMBL" id="GFO48940.1"/>
    </source>
</evidence>
<feature type="region of interest" description="Disordered" evidence="1">
    <location>
        <begin position="50"/>
        <end position="70"/>
    </location>
</feature>
<proteinExistence type="predicted"/>
<dbReference type="Proteomes" id="UP000735302">
    <property type="component" value="Unassembled WGS sequence"/>
</dbReference>
<protein>
    <submittedName>
        <fullName evidence="2">Uncharacterized protein</fullName>
    </submittedName>
</protein>
<evidence type="ECO:0000256" key="1">
    <source>
        <dbReference type="SAM" id="MobiDB-lite"/>
    </source>
</evidence>
<accession>A0AAV4DXN3</accession>